<dbReference type="AlphaFoldDB" id="A0AA36JF72"/>
<protein>
    <submittedName>
        <fullName evidence="2">Uncharacterized protein</fullName>
    </submittedName>
</protein>
<dbReference type="Proteomes" id="UP001178507">
    <property type="component" value="Unassembled WGS sequence"/>
</dbReference>
<evidence type="ECO:0000256" key="1">
    <source>
        <dbReference type="SAM" id="MobiDB-lite"/>
    </source>
</evidence>
<sequence length="167" mass="18542">MEVWRVGNPFPRCEVQHPRFHHINHKTKDAGAFVFAMNPWSFRFDVSTVQESRTALHVAGSLAFEAIAKHRDFNEVNAVDTFGYTLLILAASKGMSQVCHAILDRDDFVGINSQDKWGATALHWAADQDLAQVCEKILTHPEFVEGNRRARSPGGLGGVASVGRRSN</sequence>
<feature type="region of interest" description="Disordered" evidence="1">
    <location>
        <begin position="148"/>
        <end position="167"/>
    </location>
</feature>
<dbReference type="InterPro" id="IPR036770">
    <property type="entry name" value="Ankyrin_rpt-contain_sf"/>
</dbReference>
<dbReference type="InterPro" id="IPR002110">
    <property type="entry name" value="Ankyrin_rpt"/>
</dbReference>
<dbReference type="SUPFAM" id="SSF48403">
    <property type="entry name" value="Ankyrin repeat"/>
    <property type="match status" value="1"/>
</dbReference>
<proteinExistence type="predicted"/>
<accession>A0AA36JF72</accession>
<organism evidence="2 3">
    <name type="scientific">Effrenium voratum</name>
    <dbReference type="NCBI Taxonomy" id="2562239"/>
    <lineage>
        <taxon>Eukaryota</taxon>
        <taxon>Sar</taxon>
        <taxon>Alveolata</taxon>
        <taxon>Dinophyceae</taxon>
        <taxon>Suessiales</taxon>
        <taxon>Symbiodiniaceae</taxon>
        <taxon>Effrenium</taxon>
    </lineage>
</organism>
<keyword evidence="3" id="KW-1185">Reference proteome</keyword>
<reference evidence="2" key="1">
    <citation type="submission" date="2023-08" db="EMBL/GenBank/DDBJ databases">
        <authorList>
            <person name="Chen Y."/>
            <person name="Shah S."/>
            <person name="Dougan E. K."/>
            <person name="Thang M."/>
            <person name="Chan C."/>
        </authorList>
    </citation>
    <scope>NUCLEOTIDE SEQUENCE</scope>
</reference>
<dbReference type="EMBL" id="CAUJNA010003549">
    <property type="protein sequence ID" value="CAJ1404564.1"/>
    <property type="molecule type" value="Genomic_DNA"/>
</dbReference>
<dbReference type="Gene3D" id="1.25.40.20">
    <property type="entry name" value="Ankyrin repeat-containing domain"/>
    <property type="match status" value="1"/>
</dbReference>
<gene>
    <name evidence="2" type="ORF">EVOR1521_LOCUS26986</name>
</gene>
<evidence type="ECO:0000313" key="3">
    <source>
        <dbReference type="Proteomes" id="UP001178507"/>
    </source>
</evidence>
<evidence type="ECO:0000313" key="2">
    <source>
        <dbReference type="EMBL" id="CAJ1404564.1"/>
    </source>
</evidence>
<dbReference type="Pfam" id="PF12796">
    <property type="entry name" value="Ank_2"/>
    <property type="match status" value="1"/>
</dbReference>
<name>A0AA36JF72_9DINO</name>
<comment type="caution">
    <text evidence="2">The sequence shown here is derived from an EMBL/GenBank/DDBJ whole genome shotgun (WGS) entry which is preliminary data.</text>
</comment>